<name>A0A928VLH2_9CYAN</name>
<dbReference type="Pfam" id="PF01844">
    <property type="entry name" value="HNH"/>
    <property type="match status" value="1"/>
</dbReference>
<dbReference type="Proteomes" id="UP000625316">
    <property type="component" value="Unassembled WGS sequence"/>
</dbReference>
<keyword evidence="2" id="KW-0378">Hydrolase</keyword>
<dbReference type="AlphaFoldDB" id="A0A928VLH2"/>
<keyword evidence="2" id="KW-0255">Endonuclease</keyword>
<keyword evidence="2" id="KW-0540">Nuclease</keyword>
<dbReference type="InterPro" id="IPR003615">
    <property type="entry name" value="HNH_nuc"/>
</dbReference>
<organism evidence="2 3">
    <name type="scientific">Romeriopsis navalis LEGE 11480</name>
    <dbReference type="NCBI Taxonomy" id="2777977"/>
    <lineage>
        <taxon>Bacteria</taxon>
        <taxon>Bacillati</taxon>
        <taxon>Cyanobacteriota</taxon>
        <taxon>Cyanophyceae</taxon>
        <taxon>Leptolyngbyales</taxon>
        <taxon>Leptolyngbyaceae</taxon>
        <taxon>Romeriopsis</taxon>
        <taxon>Romeriopsis navalis</taxon>
    </lineage>
</organism>
<comment type="caution">
    <text evidence="2">The sequence shown here is derived from an EMBL/GenBank/DDBJ whole genome shotgun (WGS) entry which is preliminary data.</text>
</comment>
<dbReference type="GO" id="GO:0003676">
    <property type="term" value="F:nucleic acid binding"/>
    <property type="evidence" value="ECO:0007669"/>
    <property type="project" value="InterPro"/>
</dbReference>
<accession>A0A928VLH2</accession>
<evidence type="ECO:0000313" key="2">
    <source>
        <dbReference type="EMBL" id="MBE9030793.1"/>
    </source>
</evidence>
<evidence type="ECO:0000313" key="3">
    <source>
        <dbReference type="Proteomes" id="UP000625316"/>
    </source>
</evidence>
<reference evidence="2" key="1">
    <citation type="submission" date="2020-10" db="EMBL/GenBank/DDBJ databases">
        <authorList>
            <person name="Castelo-Branco R."/>
            <person name="Eusebio N."/>
            <person name="Adriana R."/>
            <person name="Vieira A."/>
            <person name="Brugerolle De Fraissinette N."/>
            <person name="Rezende De Castro R."/>
            <person name="Schneider M.P."/>
            <person name="Vasconcelos V."/>
            <person name="Leao P.N."/>
        </authorList>
    </citation>
    <scope>NUCLEOTIDE SEQUENCE</scope>
    <source>
        <strain evidence="2">LEGE 11480</strain>
    </source>
</reference>
<dbReference type="RefSeq" id="WP_264325620.1">
    <property type="nucleotide sequence ID" value="NZ_JADEXQ010000044.1"/>
</dbReference>
<protein>
    <submittedName>
        <fullName evidence="2">HNH endonuclease</fullName>
    </submittedName>
</protein>
<dbReference type="GO" id="GO:0004519">
    <property type="term" value="F:endonuclease activity"/>
    <property type="evidence" value="ECO:0007669"/>
    <property type="project" value="UniProtKB-KW"/>
</dbReference>
<proteinExistence type="predicted"/>
<keyword evidence="3" id="KW-1185">Reference proteome</keyword>
<sequence length="257" mass="28996">MEYFTSQEYAEALANIELTQGQKSLLDFHYQYQVKTKKPATCPNLAAAVGYKNHGGVNGAYGNLGKKILNYLGYSISSSPATIVVKWFRPEGDRSYWLCELHPELMEVLKNQKESENNKGLKSPSTQCSVLKDFPDEVNPSEEFYEGAVSQVQVNAYERNPQARRKCIEHYGASCCVCSFQFSSVLGERGDGFIHVHHLHPISKIAQEYQVDPINDLRPVCPNCHAMIHRYSPPLTINQLKEKFRAADLPVASKECF</sequence>
<gene>
    <name evidence="2" type="ORF">IQ266_13735</name>
</gene>
<dbReference type="EMBL" id="JADEXQ010000044">
    <property type="protein sequence ID" value="MBE9030793.1"/>
    <property type="molecule type" value="Genomic_DNA"/>
</dbReference>
<feature type="domain" description="HNH" evidence="1">
    <location>
        <begin position="175"/>
        <end position="229"/>
    </location>
</feature>
<dbReference type="GO" id="GO:0008270">
    <property type="term" value="F:zinc ion binding"/>
    <property type="evidence" value="ECO:0007669"/>
    <property type="project" value="InterPro"/>
</dbReference>
<dbReference type="CDD" id="cd00085">
    <property type="entry name" value="HNHc"/>
    <property type="match status" value="1"/>
</dbReference>
<dbReference type="InterPro" id="IPR002711">
    <property type="entry name" value="HNH"/>
</dbReference>
<evidence type="ECO:0000259" key="1">
    <source>
        <dbReference type="Pfam" id="PF01844"/>
    </source>
</evidence>